<proteinExistence type="predicted"/>
<gene>
    <name evidence="1" type="ORF">FRZ06_15985</name>
</gene>
<sequence>MPYKQFDRNKLKLRPLVERIHDVKQTVIKAVDGEIQWKDDPKYDLLAEAILNAKHKGATVLMMYGAHVIRTGNGLLMIELMKRGLVTHFATNGAGAIHDFEMAMIGATCESVAKYISEGQFGLWNETGLLNEAVNQGVKDGLGFGEAVGRCIWENEFPGREQSVLAMGYHLGVPCTVHIGIGSDITNEHPNCDGAAIGEASYRDFLIYTESVTGLAHGVFLNFGSAVAGPEVYLKALAMARNAAHQQGVRITDFTTAVFDLLPIESEDFEEAPPKTDPRYYFRPWKTILSRTVADGGRSCYICGDHSVTVPNLAARVIKLDREETGR</sequence>
<accession>A0ACD1AE32</accession>
<dbReference type="Proteomes" id="UP000594014">
    <property type="component" value="Chromosome"/>
</dbReference>
<protein>
    <submittedName>
        <fullName evidence="1">Uncharacterized protein</fullName>
    </submittedName>
</protein>
<evidence type="ECO:0000313" key="2">
    <source>
        <dbReference type="Proteomes" id="UP000594014"/>
    </source>
</evidence>
<dbReference type="EMBL" id="CP042469">
    <property type="protein sequence ID" value="QOX64736.1"/>
    <property type="molecule type" value="Genomic_DNA"/>
</dbReference>
<name>A0ACD1AE32_9FIRM</name>
<organism evidence="1 2">
    <name type="scientific">Anoxybacterium hadale</name>
    <dbReference type="NCBI Taxonomy" id="3408580"/>
    <lineage>
        <taxon>Bacteria</taxon>
        <taxon>Bacillati</taxon>
        <taxon>Bacillota</taxon>
        <taxon>Clostridia</taxon>
        <taxon>Peptostreptococcales</taxon>
        <taxon>Anaerovoracaceae</taxon>
        <taxon>Anoxybacterium</taxon>
    </lineage>
</organism>
<evidence type="ECO:0000313" key="1">
    <source>
        <dbReference type="EMBL" id="QOX64736.1"/>
    </source>
</evidence>
<reference evidence="1" key="1">
    <citation type="submission" date="2019-08" db="EMBL/GenBank/DDBJ databases">
        <title>Genome sequence of Clostridiales bacterium MT110.</title>
        <authorList>
            <person name="Cao J."/>
        </authorList>
    </citation>
    <scope>NUCLEOTIDE SEQUENCE</scope>
    <source>
        <strain evidence="1">MT110</strain>
    </source>
</reference>
<keyword evidence="2" id="KW-1185">Reference proteome</keyword>